<dbReference type="GO" id="GO:0004560">
    <property type="term" value="F:alpha-L-fucosidase activity"/>
    <property type="evidence" value="ECO:0007669"/>
    <property type="project" value="InterPro"/>
</dbReference>
<dbReference type="GO" id="GO:0005975">
    <property type="term" value="P:carbohydrate metabolic process"/>
    <property type="evidence" value="ECO:0007669"/>
    <property type="project" value="InterPro"/>
</dbReference>
<feature type="domain" description="Alpha fucosidase A-like C-terminal" evidence="3">
    <location>
        <begin position="770"/>
        <end position="823"/>
    </location>
</feature>
<name>A0A409YCC2_9AGAR</name>
<evidence type="ECO:0000313" key="5">
    <source>
        <dbReference type="EMBL" id="PPR00630.1"/>
    </source>
</evidence>
<dbReference type="PIRSF" id="PIRSF007663">
    <property type="entry name" value="UCP007663"/>
    <property type="match status" value="1"/>
</dbReference>
<dbReference type="Pfam" id="PF14498">
    <property type="entry name" value="Glyco_hyd_65N_2"/>
    <property type="match status" value="1"/>
</dbReference>
<evidence type="ECO:0000313" key="6">
    <source>
        <dbReference type="Proteomes" id="UP000284842"/>
    </source>
</evidence>
<dbReference type="AlphaFoldDB" id="A0A409YCC2"/>
<protein>
    <submittedName>
        <fullName evidence="5">Uncharacterized protein</fullName>
    </submittedName>
</protein>
<dbReference type="InterPro" id="IPR049053">
    <property type="entry name" value="AFCA-like_C"/>
</dbReference>
<keyword evidence="1" id="KW-0732">Signal</keyword>
<dbReference type="Pfam" id="PF21307">
    <property type="entry name" value="Glyco_hydro_95_C"/>
    <property type="match status" value="1"/>
</dbReference>
<sequence>MGTFTNILLLVHIALAGLGEVACAPQGFPSSGNGLWYTQPGKIWSRDYLPIGNGYLAAMIPGGTAQEITQLNIESLWSGGPFADPTYNGGNKQPWERETMAKELQRIRQTIFQSSTGDIRNISILTTPGGQYGSFAGAGHLISTLGTSGSVSNYGRWLDLDQAVARTSWTQSSTNFERSTFCSHPTKSCVEHVTSGSKPLPGLTYAFTHRFEDGLPAPNVTCHSKDTLLVSGYAPGGPAAMSYALFIRGYTSSTQSTFQCSVIPVPNGAPFNATLNLASGGASEAWVAWTGDTNYDMNAGDPAHGFSFKSTDSPITKLLNAGVPSSLSNYQTLFTEHVNDVKATLSGPFSLNIGQKPDLSNPTNVLKDKYTVDGPQSNAYLEWVLFNYARYMLWSSSRGVLPANLQGKWANGASAVWFSDYHANINLQMNYWCAEMTGLNSLTLPLFDYMEKTWAPRGRQTAEVLYNITRGWVTHHEMNIFGHTGMKDYGTNAMWYDYPEANAWMMFHVWDHFDHTNDVDWWKRQGYPLVKGVASFHLDKLLNDAHFNDGTLVVAPCNSPEQPPTTLGCANSQQVIWQVFNAVEKGAEIAGETDMAFLQEIKDKKARMDKGIRVGSWGQLQEWKVEKDSPTDTHRHLSHLIGLFPGYAIASFDPNLQGNGPAKGLTREQALNAAKISLDHRGNGTGPDADSGWEKAWRAAAWAQFGDSKRFYHELSYAIVENFGANLFSLYDPENPSPIFQIDANLAFPGAVMNGLIQVPDVPTLSTPLVITILPALPSQWSAAGSIKGARVRGNLLVSVEWKEGKPTRLEVQANSSGSVRARPVKIVYAGKVIDSFEIQAGLQKTYTSF</sequence>
<dbReference type="OrthoDB" id="2848340at2759"/>
<evidence type="ECO:0000259" key="4">
    <source>
        <dbReference type="Pfam" id="PF22124"/>
    </source>
</evidence>
<dbReference type="InParanoid" id="A0A409YCC2"/>
<gene>
    <name evidence="5" type="ORF">CVT24_005476</name>
</gene>
<dbReference type="InterPro" id="IPR027414">
    <property type="entry name" value="GH95_N_dom"/>
</dbReference>
<dbReference type="PANTHER" id="PTHR31084:SF3">
    <property type="entry name" value="ALPHA-FUCOSIDASE A"/>
    <property type="match status" value="1"/>
</dbReference>
<accession>A0A409YCC2</accession>
<dbReference type="PANTHER" id="PTHR31084">
    <property type="entry name" value="ALPHA-L-FUCOSIDASE 2"/>
    <property type="match status" value="1"/>
</dbReference>
<dbReference type="EMBL" id="NHTK01001300">
    <property type="protein sequence ID" value="PPR00630.1"/>
    <property type="molecule type" value="Genomic_DNA"/>
</dbReference>
<dbReference type="InterPro" id="IPR054363">
    <property type="entry name" value="GH95_cat"/>
</dbReference>
<evidence type="ECO:0000259" key="2">
    <source>
        <dbReference type="Pfam" id="PF14498"/>
    </source>
</evidence>
<organism evidence="5 6">
    <name type="scientific">Panaeolus cyanescens</name>
    <dbReference type="NCBI Taxonomy" id="181874"/>
    <lineage>
        <taxon>Eukaryota</taxon>
        <taxon>Fungi</taxon>
        <taxon>Dikarya</taxon>
        <taxon>Basidiomycota</taxon>
        <taxon>Agaricomycotina</taxon>
        <taxon>Agaricomycetes</taxon>
        <taxon>Agaricomycetidae</taxon>
        <taxon>Agaricales</taxon>
        <taxon>Agaricineae</taxon>
        <taxon>Galeropsidaceae</taxon>
        <taxon>Panaeolus</taxon>
    </lineage>
</organism>
<feature type="chain" id="PRO_5019570207" evidence="1">
    <location>
        <begin position="24"/>
        <end position="850"/>
    </location>
</feature>
<dbReference type="InterPro" id="IPR012341">
    <property type="entry name" value="6hp_glycosidase-like_sf"/>
</dbReference>
<feature type="domain" description="Glycosyl hydrolase family 95 N-terminal" evidence="2">
    <location>
        <begin position="35"/>
        <end position="297"/>
    </location>
</feature>
<keyword evidence="6" id="KW-1185">Reference proteome</keyword>
<comment type="caution">
    <text evidence="5">The sequence shown here is derived from an EMBL/GenBank/DDBJ whole genome shotgun (WGS) entry which is preliminary data.</text>
</comment>
<dbReference type="InterPro" id="IPR016518">
    <property type="entry name" value="Alpha-L-fucosidase"/>
</dbReference>
<dbReference type="Pfam" id="PF22124">
    <property type="entry name" value="Glyco_hydro_95_cat"/>
    <property type="match status" value="1"/>
</dbReference>
<dbReference type="Gene3D" id="1.50.10.10">
    <property type="match status" value="1"/>
</dbReference>
<evidence type="ECO:0000259" key="3">
    <source>
        <dbReference type="Pfam" id="PF21307"/>
    </source>
</evidence>
<evidence type="ECO:0000256" key="1">
    <source>
        <dbReference type="SAM" id="SignalP"/>
    </source>
</evidence>
<dbReference type="SUPFAM" id="SSF48208">
    <property type="entry name" value="Six-hairpin glycosidases"/>
    <property type="match status" value="1"/>
</dbReference>
<proteinExistence type="predicted"/>
<dbReference type="InterPro" id="IPR008928">
    <property type="entry name" value="6-hairpin_glycosidase_sf"/>
</dbReference>
<feature type="signal peptide" evidence="1">
    <location>
        <begin position="1"/>
        <end position="23"/>
    </location>
</feature>
<reference evidence="5 6" key="1">
    <citation type="journal article" date="2018" name="Evol. Lett.">
        <title>Horizontal gene cluster transfer increased hallucinogenic mushroom diversity.</title>
        <authorList>
            <person name="Reynolds H.T."/>
            <person name="Vijayakumar V."/>
            <person name="Gluck-Thaler E."/>
            <person name="Korotkin H.B."/>
            <person name="Matheny P.B."/>
            <person name="Slot J.C."/>
        </authorList>
    </citation>
    <scope>NUCLEOTIDE SEQUENCE [LARGE SCALE GENOMIC DNA]</scope>
    <source>
        <strain evidence="5 6">2629</strain>
    </source>
</reference>
<dbReference type="Proteomes" id="UP000284842">
    <property type="component" value="Unassembled WGS sequence"/>
</dbReference>
<feature type="domain" description="Glycosyl hydrolase family 95 catalytic" evidence="4">
    <location>
        <begin position="330"/>
        <end position="754"/>
    </location>
</feature>